<evidence type="ECO:0000256" key="4">
    <source>
        <dbReference type="ARBA" id="ARBA00022475"/>
    </source>
</evidence>
<feature type="transmembrane region" description="Helical" evidence="8">
    <location>
        <begin position="168"/>
        <end position="193"/>
    </location>
</feature>
<dbReference type="GO" id="GO:0055085">
    <property type="term" value="P:transmembrane transport"/>
    <property type="evidence" value="ECO:0007669"/>
    <property type="project" value="InterPro"/>
</dbReference>
<feature type="transmembrane region" description="Helical" evidence="8">
    <location>
        <begin position="199"/>
        <end position="219"/>
    </location>
</feature>
<dbReference type="SUPFAM" id="SSF161098">
    <property type="entry name" value="MetI-like"/>
    <property type="match status" value="1"/>
</dbReference>
<keyword evidence="5 8" id="KW-0812">Transmembrane</keyword>
<accession>A0A382SN96</accession>
<dbReference type="AlphaFoldDB" id="A0A382SN96"/>
<evidence type="ECO:0000256" key="2">
    <source>
        <dbReference type="ARBA" id="ARBA00007069"/>
    </source>
</evidence>
<dbReference type="InterPro" id="IPR000515">
    <property type="entry name" value="MetI-like"/>
</dbReference>
<evidence type="ECO:0000256" key="7">
    <source>
        <dbReference type="ARBA" id="ARBA00023136"/>
    </source>
</evidence>
<keyword evidence="3" id="KW-0813">Transport</keyword>
<evidence type="ECO:0000256" key="6">
    <source>
        <dbReference type="ARBA" id="ARBA00022989"/>
    </source>
</evidence>
<feature type="transmembrane region" description="Helical" evidence="8">
    <location>
        <begin position="226"/>
        <end position="246"/>
    </location>
</feature>
<sequence length="253" mass="27655">DLLWRAFLALVMFFMVTPLFLVILFSFGESTLAAFPIGGFTFKWYEILFERGEFWKAFRNSLKIAVSVGIISTIIGTLSALTLSQMRARTATPIIAALSFPIMLPSLVVGVALVSFYTTLGLPLSIKTVIISHLVITQPFVILVIYARMVNFDYTIVESARDLGASPLYAFFTVTLPVVRSTVIGAAFIVIAISLDEFVISFFTIGGGNTLPTFVWGMLRTSVDPQINAIATILISLTVGSMAIALKLSQYRG</sequence>
<dbReference type="Pfam" id="PF00528">
    <property type="entry name" value="BPD_transp_1"/>
    <property type="match status" value="1"/>
</dbReference>
<reference evidence="10" key="1">
    <citation type="submission" date="2018-05" db="EMBL/GenBank/DDBJ databases">
        <authorList>
            <person name="Lanie J.A."/>
            <person name="Ng W.-L."/>
            <person name="Kazmierczak K.M."/>
            <person name="Andrzejewski T.M."/>
            <person name="Davidsen T.M."/>
            <person name="Wayne K.J."/>
            <person name="Tettelin H."/>
            <person name="Glass J.I."/>
            <person name="Rusch D."/>
            <person name="Podicherti R."/>
            <person name="Tsui H.-C.T."/>
            <person name="Winkler M.E."/>
        </authorList>
    </citation>
    <scope>NUCLEOTIDE SEQUENCE</scope>
</reference>
<dbReference type="PANTHER" id="PTHR43848:SF2">
    <property type="entry name" value="PUTRESCINE TRANSPORT SYSTEM PERMEASE PROTEIN POTI"/>
    <property type="match status" value="1"/>
</dbReference>
<comment type="subcellular location">
    <subcellularLocation>
        <location evidence="1">Cell membrane</location>
        <topology evidence="1">Multi-pass membrane protein</topology>
    </subcellularLocation>
</comment>
<evidence type="ECO:0000256" key="5">
    <source>
        <dbReference type="ARBA" id="ARBA00022692"/>
    </source>
</evidence>
<name>A0A382SN96_9ZZZZ</name>
<dbReference type="InterPro" id="IPR051789">
    <property type="entry name" value="Bact_Polyamine_Transport"/>
</dbReference>
<gene>
    <name evidence="10" type="ORF">METZ01_LOCUS363502</name>
</gene>
<proteinExistence type="inferred from homology"/>
<comment type="similarity">
    <text evidence="2">Belongs to the binding-protein-dependent transport system permease family. CysTW subfamily.</text>
</comment>
<evidence type="ECO:0000259" key="9">
    <source>
        <dbReference type="PROSITE" id="PS50928"/>
    </source>
</evidence>
<dbReference type="CDD" id="cd06261">
    <property type="entry name" value="TM_PBP2"/>
    <property type="match status" value="1"/>
</dbReference>
<organism evidence="10">
    <name type="scientific">marine metagenome</name>
    <dbReference type="NCBI Taxonomy" id="408172"/>
    <lineage>
        <taxon>unclassified sequences</taxon>
        <taxon>metagenomes</taxon>
        <taxon>ecological metagenomes</taxon>
    </lineage>
</organism>
<feature type="non-terminal residue" evidence="10">
    <location>
        <position position="1"/>
    </location>
</feature>
<evidence type="ECO:0000256" key="1">
    <source>
        <dbReference type="ARBA" id="ARBA00004651"/>
    </source>
</evidence>
<dbReference type="Gene3D" id="1.10.3720.10">
    <property type="entry name" value="MetI-like"/>
    <property type="match status" value="1"/>
</dbReference>
<evidence type="ECO:0000256" key="3">
    <source>
        <dbReference type="ARBA" id="ARBA00022448"/>
    </source>
</evidence>
<feature type="domain" description="ABC transmembrane type-1" evidence="9">
    <location>
        <begin position="58"/>
        <end position="245"/>
    </location>
</feature>
<protein>
    <recommendedName>
        <fullName evidence="9">ABC transmembrane type-1 domain-containing protein</fullName>
    </recommendedName>
</protein>
<feature type="transmembrane region" description="Helical" evidence="8">
    <location>
        <begin position="7"/>
        <end position="27"/>
    </location>
</feature>
<feature type="transmembrane region" description="Helical" evidence="8">
    <location>
        <begin position="95"/>
        <end position="117"/>
    </location>
</feature>
<dbReference type="GO" id="GO:0005886">
    <property type="term" value="C:plasma membrane"/>
    <property type="evidence" value="ECO:0007669"/>
    <property type="project" value="UniProtKB-SubCell"/>
</dbReference>
<keyword evidence="6 8" id="KW-1133">Transmembrane helix</keyword>
<feature type="transmembrane region" description="Helical" evidence="8">
    <location>
        <begin position="129"/>
        <end position="147"/>
    </location>
</feature>
<dbReference type="InterPro" id="IPR035906">
    <property type="entry name" value="MetI-like_sf"/>
</dbReference>
<evidence type="ECO:0000313" key="10">
    <source>
        <dbReference type="EMBL" id="SVD10648.1"/>
    </source>
</evidence>
<dbReference type="PANTHER" id="PTHR43848">
    <property type="entry name" value="PUTRESCINE TRANSPORT SYSTEM PERMEASE PROTEIN POTI"/>
    <property type="match status" value="1"/>
</dbReference>
<feature type="transmembrane region" description="Helical" evidence="8">
    <location>
        <begin position="64"/>
        <end position="83"/>
    </location>
</feature>
<keyword evidence="4" id="KW-1003">Cell membrane</keyword>
<keyword evidence="7 8" id="KW-0472">Membrane</keyword>
<dbReference type="EMBL" id="UINC01129920">
    <property type="protein sequence ID" value="SVD10648.1"/>
    <property type="molecule type" value="Genomic_DNA"/>
</dbReference>
<dbReference type="PROSITE" id="PS50928">
    <property type="entry name" value="ABC_TM1"/>
    <property type="match status" value="1"/>
</dbReference>
<evidence type="ECO:0000256" key="8">
    <source>
        <dbReference type="SAM" id="Phobius"/>
    </source>
</evidence>